<dbReference type="EMBL" id="JAWDGP010005269">
    <property type="protein sequence ID" value="KAK3758426.1"/>
    <property type="molecule type" value="Genomic_DNA"/>
</dbReference>
<accession>A0AAE0YXM9</accession>
<protein>
    <submittedName>
        <fullName evidence="1">Uncharacterized protein</fullName>
    </submittedName>
</protein>
<evidence type="ECO:0000313" key="1">
    <source>
        <dbReference type="EMBL" id="KAK3758426.1"/>
    </source>
</evidence>
<proteinExistence type="predicted"/>
<name>A0AAE0YXM9_9GAST</name>
<comment type="caution">
    <text evidence="1">The sequence shown here is derived from an EMBL/GenBank/DDBJ whole genome shotgun (WGS) entry which is preliminary data.</text>
</comment>
<keyword evidence="2" id="KW-1185">Reference proteome</keyword>
<reference evidence="1" key="1">
    <citation type="journal article" date="2023" name="G3 (Bethesda)">
        <title>A reference genome for the long-term kleptoplast-retaining sea slug Elysia crispata morphotype clarki.</title>
        <authorList>
            <person name="Eastman K.E."/>
            <person name="Pendleton A.L."/>
            <person name="Shaikh M.A."/>
            <person name="Suttiyut T."/>
            <person name="Ogas R."/>
            <person name="Tomko P."/>
            <person name="Gavelis G."/>
            <person name="Widhalm J.R."/>
            <person name="Wisecaver J.H."/>
        </authorList>
    </citation>
    <scope>NUCLEOTIDE SEQUENCE</scope>
    <source>
        <strain evidence="1">ECLA1</strain>
    </source>
</reference>
<gene>
    <name evidence="1" type="ORF">RRG08_058696</name>
</gene>
<dbReference type="AlphaFoldDB" id="A0AAE0YXM9"/>
<evidence type="ECO:0000313" key="2">
    <source>
        <dbReference type="Proteomes" id="UP001283361"/>
    </source>
</evidence>
<organism evidence="1 2">
    <name type="scientific">Elysia crispata</name>
    <name type="common">lettuce slug</name>
    <dbReference type="NCBI Taxonomy" id="231223"/>
    <lineage>
        <taxon>Eukaryota</taxon>
        <taxon>Metazoa</taxon>
        <taxon>Spiralia</taxon>
        <taxon>Lophotrochozoa</taxon>
        <taxon>Mollusca</taxon>
        <taxon>Gastropoda</taxon>
        <taxon>Heterobranchia</taxon>
        <taxon>Euthyneura</taxon>
        <taxon>Panpulmonata</taxon>
        <taxon>Sacoglossa</taxon>
        <taxon>Placobranchoidea</taxon>
        <taxon>Plakobranchidae</taxon>
        <taxon>Elysia</taxon>
    </lineage>
</organism>
<sequence length="177" mass="19944">MNDTFRDVTILSCLPKVALCREYQVTDASALGAHSSNNDLCLCDPDVRHPQRCLDTAAGHLQYQSETRQVYLGLEVFNSCDLRVTKHWSEITVDLLERLRLRRRPCFPANGAGPGLGRTEELECRIHRAREKVSVGGAPRLLGLWSGSRPVKRSWLYVPRDRSADQLVRPAREAPPP</sequence>
<dbReference type="Proteomes" id="UP001283361">
    <property type="component" value="Unassembled WGS sequence"/>
</dbReference>